<dbReference type="InterPro" id="IPR001128">
    <property type="entry name" value="Cyt_P450"/>
</dbReference>
<comment type="caution">
    <text evidence="11">The sequence shown here is derived from an EMBL/GenBank/DDBJ whole genome shotgun (WGS) entry which is preliminary data.</text>
</comment>
<dbReference type="GO" id="GO:0005506">
    <property type="term" value="F:iron ion binding"/>
    <property type="evidence" value="ECO:0007669"/>
    <property type="project" value="InterPro"/>
</dbReference>
<evidence type="ECO:0000256" key="4">
    <source>
        <dbReference type="ARBA" id="ARBA00022617"/>
    </source>
</evidence>
<evidence type="ECO:0000256" key="1">
    <source>
        <dbReference type="ARBA" id="ARBA00001971"/>
    </source>
</evidence>
<evidence type="ECO:0000256" key="10">
    <source>
        <dbReference type="RuleBase" id="RU000461"/>
    </source>
</evidence>
<evidence type="ECO:0000256" key="6">
    <source>
        <dbReference type="ARBA" id="ARBA00023002"/>
    </source>
</evidence>
<dbReference type="SUPFAM" id="SSF48264">
    <property type="entry name" value="Cytochrome P450"/>
    <property type="match status" value="1"/>
</dbReference>
<dbReference type="GeneID" id="59380409"/>
<dbReference type="OrthoDB" id="2789670at2759"/>
<accession>A0A8H6ZK50</accession>
<proteinExistence type="inferred from homology"/>
<dbReference type="InterPro" id="IPR036396">
    <property type="entry name" value="Cyt_P450_sf"/>
</dbReference>
<dbReference type="CDD" id="cd11065">
    <property type="entry name" value="CYP64-like"/>
    <property type="match status" value="1"/>
</dbReference>
<dbReference type="GO" id="GO:0016705">
    <property type="term" value="F:oxidoreductase activity, acting on paired donors, with incorporation or reduction of molecular oxygen"/>
    <property type="evidence" value="ECO:0007669"/>
    <property type="project" value="InterPro"/>
</dbReference>
<evidence type="ECO:0000313" key="12">
    <source>
        <dbReference type="Proteomes" id="UP000623687"/>
    </source>
</evidence>
<dbReference type="Pfam" id="PF00067">
    <property type="entry name" value="p450"/>
    <property type="match status" value="1"/>
</dbReference>
<evidence type="ECO:0000256" key="9">
    <source>
        <dbReference type="PIRSR" id="PIRSR602401-1"/>
    </source>
</evidence>
<dbReference type="AlphaFoldDB" id="A0A8H6ZK50"/>
<keyword evidence="6 10" id="KW-0560">Oxidoreductase</keyword>
<dbReference type="InterPro" id="IPR002401">
    <property type="entry name" value="Cyt_P450_E_grp-I"/>
</dbReference>
<dbReference type="InterPro" id="IPR017972">
    <property type="entry name" value="Cyt_P450_CS"/>
</dbReference>
<keyword evidence="7 9" id="KW-0408">Iron</keyword>
<keyword evidence="4 9" id="KW-0349">Heme</keyword>
<evidence type="ECO:0000256" key="2">
    <source>
        <dbReference type="ARBA" id="ARBA00005179"/>
    </source>
</evidence>
<name>A0A8H6ZK50_PLEOS</name>
<dbReference type="PROSITE" id="PS00086">
    <property type="entry name" value="CYTOCHROME_P450"/>
    <property type="match status" value="1"/>
</dbReference>
<dbReference type="GO" id="GO:0020037">
    <property type="term" value="F:heme binding"/>
    <property type="evidence" value="ECO:0007669"/>
    <property type="project" value="InterPro"/>
</dbReference>
<evidence type="ECO:0000256" key="5">
    <source>
        <dbReference type="ARBA" id="ARBA00022723"/>
    </source>
</evidence>
<dbReference type="VEuPathDB" id="FungiDB:PC9H_010591"/>
<keyword evidence="5 9" id="KW-0479">Metal-binding</keyword>
<comment type="pathway">
    <text evidence="2">Secondary metabolite biosynthesis.</text>
</comment>
<evidence type="ECO:0000313" key="11">
    <source>
        <dbReference type="EMBL" id="KAF7422435.1"/>
    </source>
</evidence>
<evidence type="ECO:0008006" key="13">
    <source>
        <dbReference type="Google" id="ProtNLM"/>
    </source>
</evidence>
<dbReference type="InterPro" id="IPR050364">
    <property type="entry name" value="Cytochrome_P450_fung"/>
</dbReference>
<feature type="binding site" description="axial binding residue" evidence="9">
    <location>
        <position position="443"/>
    </location>
    <ligand>
        <name>heme</name>
        <dbReference type="ChEBI" id="CHEBI:30413"/>
    </ligand>
    <ligandPart>
        <name>Fe</name>
        <dbReference type="ChEBI" id="CHEBI:18248"/>
    </ligandPart>
</feature>
<keyword evidence="12" id="KW-1185">Reference proteome</keyword>
<dbReference type="Gene3D" id="1.10.630.10">
    <property type="entry name" value="Cytochrome P450"/>
    <property type="match status" value="1"/>
</dbReference>
<gene>
    <name evidence="11" type="ORF">PC9H_010591</name>
</gene>
<keyword evidence="8 10" id="KW-0503">Monooxygenase</keyword>
<evidence type="ECO:0000256" key="8">
    <source>
        <dbReference type="ARBA" id="ARBA00023033"/>
    </source>
</evidence>
<dbReference type="EMBL" id="JACETU010000008">
    <property type="protein sequence ID" value="KAF7422435.1"/>
    <property type="molecule type" value="Genomic_DNA"/>
</dbReference>
<comment type="cofactor">
    <cofactor evidence="1 9">
        <name>heme</name>
        <dbReference type="ChEBI" id="CHEBI:30413"/>
    </cofactor>
</comment>
<evidence type="ECO:0000256" key="3">
    <source>
        <dbReference type="ARBA" id="ARBA00010617"/>
    </source>
</evidence>
<dbReference type="Proteomes" id="UP000623687">
    <property type="component" value="Unassembled WGS sequence"/>
</dbReference>
<dbReference type="GO" id="GO:0004497">
    <property type="term" value="F:monooxygenase activity"/>
    <property type="evidence" value="ECO:0007669"/>
    <property type="project" value="UniProtKB-KW"/>
</dbReference>
<dbReference type="RefSeq" id="XP_036627467.1">
    <property type="nucleotide sequence ID" value="XM_036780084.1"/>
</dbReference>
<dbReference type="PANTHER" id="PTHR46300">
    <property type="entry name" value="P450, PUTATIVE (EUROFUNG)-RELATED-RELATED"/>
    <property type="match status" value="1"/>
</dbReference>
<protein>
    <recommendedName>
        <fullName evidence="13">Cytochrome P450</fullName>
    </recommendedName>
</protein>
<comment type="similarity">
    <text evidence="3 10">Belongs to the cytochrome P450 family.</text>
</comment>
<sequence>MDNKHIIIILALVGGLFVYRKRSSNKRPPLPPGPPADPLIGHLRVMPTDNHELVFLEWSKLYGDVMHLKVLSHNIIVLNSVEAATDLLEKRSALYSDRPNMTVYVEIGWDPILVFLPYGSRFRKHRQLLHSHFGQRAISKFQPIQLQNALILAQGLMDNTKDYQHVLGRYTTAIVMRVAYGHHIFSDDDEFVQIAHDSGYTLNNAGPPGGTAVDLFPILMNFPSWFPGTHYASFAREWRWAVKKLCNRPYEYVKQRMAEGTAEPSFLLEQLEATSGKKLTDDEVEDIKGCAGVIFVAGGETTWSSLETFFLAVLRHPEVQKKGQEEIDRVIGPDRLPTFEDYDSLPYVECVAQEILRYCSPITADMAHEHSGVPHRSTEDDIYKGMFIPKGSIIFANIMGMSMDESVYAEPTRFNPDRYLPKSHGGNGEPHLDAAFGFGRRICPGRHLAVASIWIAVATIFATVDINRVKDVDGNEITPELEFETGITSRPKRFQCKTSPRSEKASSLVAVECAMLSG</sequence>
<reference evidence="11" key="1">
    <citation type="submission" date="2019-07" db="EMBL/GenBank/DDBJ databases">
        <authorList>
            <person name="Palmer J.M."/>
        </authorList>
    </citation>
    <scope>NUCLEOTIDE SEQUENCE</scope>
    <source>
        <strain evidence="11">PC9</strain>
    </source>
</reference>
<organism evidence="11 12">
    <name type="scientific">Pleurotus ostreatus</name>
    <name type="common">Oyster mushroom</name>
    <name type="synonym">White-rot fungus</name>
    <dbReference type="NCBI Taxonomy" id="5322"/>
    <lineage>
        <taxon>Eukaryota</taxon>
        <taxon>Fungi</taxon>
        <taxon>Dikarya</taxon>
        <taxon>Basidiomycota</taxon>
        <taxon>Agaricomycotina</taxon>
        <taxon>Agaricomycetes</taxon>
        <taxon>Agaricomycetidae</taxon>
        <taxon>Agaricales</taxon>
        <taxon>Pleurotineae</taxon>
        <taxon>Pleurotaceae</taxon>
        <taxon>Pleurotus</taxon>
    </lineage>
</organism>
<dbReference type="PRINTS" id="PR00463">
    <property type="entry name" value="EP450I"/>
</dbReference>
<evidence type="ECO:0000256" key="7">
    <source>
        <dbReference type="ARBA" id="ARBA00023004"/>
    </source>
</evidence>
<dbReference type="PANTHER" id="PTHR46300:SF5">
    <property type="entry name" value="CYTOCHROME P450"/>
    <property type="match status" value="1"/>
</dbReference>